<evidence type="ECO:0000256" key="10">
    <source>
        <dbReference type="SAM" id="MobiDB-lite"/>
    </source>
</evidence>
<evidence type="ECO:0000259" key="12">
    <source>
        <dbReference type="PROSITE" id="PS50146"/>
    </source>
</evidence>
<evidence type="ECO:0000256" key="7">
    <source>
        <dbReference type="ARBA" id="ARBA00022840"/>
    </source>
</evidence>
<feature type="region of interest" description="Disordered" evidence="10">
    <location>
        <begin position="128"/>
        <end position="157"/>
    </location>
</feature>
<accession>A0AAX4P519</accession>
<dbReference type="PROSITE" id="PS50146">
    <property type="entry name" value="DAGK"/>
    <property type="match status" value="1"/>
</dbReference>
<keyword evidence="3 9" id="KW-0808">Transferase</keyword>
<keyword evidence="5" id="KW-0862">Zinc</keyword>
<dbReference type="Gene3D" id="2.60.200.40">
    <property type="match status" value="1"/>
</dbReference>
<evidence type="ECO:0000313" key="14">
    <source>
        <dbReference type="Proteomes" id="UP001472866"/>
    </source>
</evidence>
<dbReference type="InterPro" id="IPR017438">
    <property type="entry name" value="ATP-NAD_kinase_N"/>
</dbReference>
<dbReference type="SUPFAM" id="SSF111331">
    <property type="entry name" value="NAD kinase/diacylglycerol kinase-like"/>
    <property type="match status" value="1"/>
</dbReference>
<dbReference type="Gene3D" id="3.40.50.10330">
    <property type="entry name" value="Probable inorganic polyphosphate/atp-NAD kinase, domain 1"/>
    <property type="match status" value="1"/>
</dbReference>
<keyword evidence="6 9" id="KW-0418">Kinase</keyword>
<evidence type="ECO:0000256" key="4">
    <source>
        <dbReference type="ARBA" id="ARBA00022741"/>
    </source>
</evidence>
<comment type="similarity">
    <text evidence="2 9">Belongs to the eukaryotic diacylglycerol kinase family.</text>
</comment>
<evidence type="ECO:0000256" key="9">
    <source>
        <dbReference type="RuleBase" id="RU361128"/>
    </source>
</evidence>
<evidence type="ECO:0000256" key="6">
    <source>
        <dbReference type="ARBA" id="ARBA00022777"/>
    </source>
</evidence>
<keyword evidence="5" id="KW-0863">Zinc-finger</keyword>
<dbReference type="Pfam" id="PF00781">
    <property type="entry name" value="DAGK_cat"/>
    <property type="match status" value="1"/>
</dbReference>
<dbReference type="GO" id="GO:0004143">
    <property type="term" value="F:ATP-dependent diacylglycerol kinase activity"/>
    <property type="evidence" value="ECO:0007669"/>
    <property type="project" value="UniProtKB-EC"/>
</dbReference>
<proteinExistence type="inferred from homology"/>
<dbReference type="PANTHER" id="PTHR11255">
    <property type="entry name" value="DIACYLGLYCEROL KINASE"/>
    <property type="match status" value="1"/>
</dbReference>
<dbReference type="EC" id="2.7.1.107" evidence="9"/>
<keyword evidence="4 9" id="KW-0547">Nucleotide-binding</keyword>
<evidence type="ECO:0000256" key="11">
    <source>
        <dbReference type="SAM" id="Phobius"/>
    </source>
</evidence>
<keyword evidence="5" id="KW-0479">Metal-binding</keyword>
<dbReference type="InterPro" id="IPR037607">
    <property type="entry name" value="DGK"/>
</dbReference>
<dbReference type="GO" id="GO:0008270">
    <property type="term" value="F:zinc ion binding"/>
    <property type="evidence" value="ECO:0007669"/>
    <property type="project" value="UniProtKB-KW"/>
</dbReference>
<dbReference type="InterPro" id="IPR001206">
    <property type="entry name" value="Diacylglycerol_kinase_cat_dom"/>
</dbReference>
<feature type="domain" description="DAGKc" evidence="12">
    <location>
        <begin position="169"/>
        <end position="305"/>
    </location>
</feature>
<dbReference type="InterPro" id="IPR016064">
    <property type="entry name" value="NAD/diacylglycerol_kinase_sf"/>
</dbReference>
<dbReference type="SMART" id="SM00046">
    <property type="entry name" value="DAGKc"/>
    <property type="match status" value="1"/>
</dbReference>
<keyword evidence="11" id="KW-0812">Transmembrane</keyword>
<evidence type="ECO:0000256" key="2">
    <source>
        <dbReference type="ARBA" id="ARBA00009280"/>
    </source>
</evidence>
<organism evidence="13 14">
    <name type="scientific">Chloropicon roscoffensis</name>
    <dbReference type="NCBI Taxonomy" id="1461544"/>
    <lineage>
        <taxon>Eukaryota</taxon>
        <taxon>Viridiplantae</taxon>
        <taxon>Chlorophyta</taxon>
        <taxon>Chloropicophyceae</taxon>
        <taxon>Chloropicales</taxon>
        <taxon>Chloropicaceae</taxon>
        <taxon>Chloropicon</taxon>
    </lineage>
</organism>
<keyword evidence="8 11" id="KW-0472">Membrane</keyword>
<keyword evidence="7 9" id="KW-0067">ATP-binding</keyword>
<feature type="compositionally biased region" description="Basic and acidic residues" evidence="10">
    <location>
        <begin position="135"/>
        <end position="147"/>
    </location>
</feature>
<reference evidence="13 14" key="1">
    <citation type="submission" date="2024-03" db="EMBL/GenBank/DDBJ databases">
        <title>Complete genome sequence of the green alga Chloropicon roscoffensis RCC1871.</title>
        <authorList>
            <person name="Lemieux C."/>
            <person name="Pombert J.-F."/>
            <person name="Otis C."/>
            <person name="Turmel M."/>
        </authorList>
    </citation>
    <scope>NUCLEOTIDE SEQUENCE [LARGE SCALE GENOMIC DNA]</scope>
    <source>
        <strain evidence="13 14">RCC1871</strain>
    </source>
</reference>
<evidence type="ECO:0000256" key="1">
    <source>
        <dbReference type="ARBA" id="ARBA00004370"/>
    </source>
</evidence>
<protein>
    <recommendedName>
        <fullName evidence="9">Diacylglycerol kinase</fullName>
        <shortName evidence="9">DAG kinase</shortName>
        <ecNumber evidence="9">2.7.1.107</ecNumber>
    </recommendedName>
</protein>
<dbReference type="EMBL" id="CP151503">
    <property type="protein sequence ID" value="WZN60992.1"/>
    <property type="molecule type" value="Genomic_DNA"/>
</dbReference>
<gene>
    <name evidence="13" type="ORF">HKI87_03g25260</name>
</gene>
<dbReference type="AlphaFoldDB" id="A0AAX4P519"/>
<dbReference type="Pfam" id="PF00609">
    <property type="entry name" value="DAGK_acc"/>
    <property type="match status" value="1"/>
</dbReference>
<comment type="subcellular location">
    <subcellularLocation>
        <location evidence="1">Membrane</location>
    </subcellularLocation>
</comment>
<dbReference type="PANTHER" id="PTHR11255:SF54">
    <property type="entry name" value="DIACYLGLYCEROL KINASE THETA"/>
    <property type="match status" value="1"/>
</dbReference>
<evidence type="ECO:0000256" key="3">
    <source>
        <dbReference type="ARBA" id="ARBA00022679"/>
    </source>
</evidence>
<keyword evidence="14" id="KW-1185">Reference proteome</keyword>
<dbReference type="GO" id="GO:0016020">
    <property type="term" value="C:membrane"/>
    <property type="evidence" value="ECO:0007669"/>
    <property type="project" value="UniProtKB-SubCell"/>
</dbReference>
<feature type="transmembrane region" description="Helical" evidence="11">
    <location>
        <begin position="50"/>
        <end position="71"/>
    </location>
</feature>
<keyword evidence="11" id="KW-1133">Transmembrane helix</keyword>
<comment type="catalytic activity">
    <reaction evidence="9">
        <text>a 1,2-diacyl-sn-glycerol + ATP = a 1,2-diacyl-sn-glycero-3-phosphate + ADP + H(+)</text>
        <dbReference type="Rhea" id="RHEA:10272"/>
        <dbReference type="ChEBI" id="CHEBI:15378"/>
        <dbReference type="ChEBI" id="CHEBI:17815"/>
        <dbReference type="ChEBI" id="CHEBI:30616"/>
        <dbReference type="ChEBI" id="CHEBI:58608"/>
        <dbReference type="ChEBI" id="CHEBI:456216"/>
        <dbReference type="EC" id="2.7.1.107"/>
    </reaction>
</comment>
<dbReference type="Proteomes" id="UP001472866">
    <property type="component" value="Chromosome 03"/>
</dbReference>
<dbReference type="GO" id="GO:0007200">
    <property type="term" value="P:phospholipase C-activating G protein-coupled receptor signaling pathway"/>
    <property type="evidence" value="ECO:0007669"/>
    <property type="project" value="InterPro"/>
</dbReference>
<sequence>METPEPAPAGLNCTRVLEHLASCTELAKAEGVAVPEHHAGSLADVILPPVWVTVVATFTIVAVILSTRWLFTNTVKRVWVFENLERSRHRRLILPPSAVVRPRELERAPKSKSKLTYTKLSARTRALLTPTSARKRQEEQEASKDEGGAPASESEQEESAVVDASAIPFDFIPLVVFVNRKSGGQKGAYLYEQLRRNLNPHQVFDLGVHKPERILRIFSRVPNVRVLVCGGDGSIQWILNTIEDLGVDARAIPVAVLPLGTGNDLARVLGWGRGFNMDDNIPEILVSVKDAHRVLLDRWEIDMTNTVKSGRTSRAASATRTVVFNNYFGIGVDATTALRFHKHRDQYPRWFFSRITNKLWYAIHGAREIVDRSCAGLADQMRLTCDGEEVEIPEHAEGIIILNVNSFAGGVRMWNNRAHASVGDNLYRLGGGGFQQSFGRSSMHDGMLDIVAVNGSLHLGEMNVGLARPIQLCQGREISIELVTPIAMQVDGEPWTQKPCKLTIRHKSQVHMLRKTVDTNGEAALRMQELLTWASDRQVLGEPQYQALLKEMSRRFM</sequence>
<name>A0AAX4P519_9CHLO</name>
<evidence type="ECO:0000256" key="8">
    <source>
        <dbReference type="ARBA" id="ARBA00023136"/>
    </source>
</evidence>
<evidence type="ECO:0000313" key="13">
    <source>
        <dbReference type="EMBL" id="WZN60992.1"/>
    </source>
</evidence>
<dbReference type="SMART" id="SM00045">
    <property type="entry name" value="DAGKa"/>
    <property type="match status" value="1"/>
</dbReference>
<dbReference type="InterPro" id="IPR000756">
    <property type="entry name" value="Diacylglycerol_kin_accessory"/>
</dbReference>
<dbReference type="GO" id="GO:0005524">
    <property type="term" value="F:ATP binding"/>
    <property type="evidence" value="ECO:0007669"/>
    <property type="project" value="UniProtKB-KW"/>
</dbReference>
<evidence type="ECO:0000256" key="5">
    <source>
        <dbReference type="ARBA" id="ARBA00022771"/>
    </source>
</evidence>